<dbReference type="EMBL" id="OKRB01000085">
    <property type="protein sequence ID" value="SPE20206.1"/>
    <property type="molecule type" value="Genomic_DNA"/>
</dbReference>
<evidence type="ECO:0000313" key="1">
    <source>
        <dbReference type="EMBL" id="SPE20206.1"/>
    </source>
</evidence>
<evidence type="ECO:0000313" key="2">
    <source>
        <dbReference type="Proteomes" id="UP000239735"/>
    </source>
</evidence>
<protein>
    <submittedName>
        <fullName evidence="1">Uncharacterized protein</fullName>
    </submittedName>
</protein>
<dbReference type="OrthoDB" id="129298at2"/>
<reference evidence="2" key="1">
    <citation type="submission" date="2018-02" db="EMBL/GenBank/DDBJ databases">
        <authorList>
            <person name="Hausmann B."/>
        </authorList>
    </citation>
    <scope>NUCLEOTIDE SEQUENCE [LARGE SCALE GENOMIC DNA]</scope>
    <source>
        <strain evidence="2">Peat soil MAG SbA5</strain>
    </source>
</reference>
<accession>A0A2N9LAB0</accession>
<dbReference type="Proteomes" id="UP000239735">
    <property type="component" value="Unassembled WGS sequence"/>
</dbReference>
<organism evidence="1 2">
    <name type="scientific">Candidatus Sulfuritelmatomonas gaucii</name>
    <dbReference type="NCBI Taxonomy" id="2043161"/>
    <lineage>
        <taxon>Bacteria</taxon>
        <taxon>Pseudomonadati</taxon>
        <taxon>Acidobacteriota</taxon>
        <taxon>Terriglobia</taxon>
        <taxon>Terriglobales</taxon>
        <taxon>Acidobacteriaceae</taxon>
        <taxon>Candidatus Sulfuritelmatomonas</taxon>
    </lineage>
</organism>
<sequence>MVAYFQLQPPETELQQLAEEYWEKSGEKEHELEKAAFDAGEAIRKGDYTLANLEAIVRWKSERAVHYLIGNSSEKIRRVLSVAASPESSTEAAVNALLELHGVDLPVASAILAAIYPERYTVLDFRVLEALGHARHDVRFYEEYLAFCKRLAESNIVKPQSELPAPTPLRTLDRALWEWTRSHIG</sequence>
<dbReference type="AlphaFoldDB" id="A0A2N9LAB0"/>
<proteinExistence type="predicted"/>
<name>A0A2N9LAB0_9BACT</name>
<gene>
    <name evidence="1" type="ORF">SBA5_290060</name>
</gene>